<dbReference type="SUPFAM" id="SSF50249">
    <property type="entry name" value="Nucleic acid-binding proteins"/>
    <property type="match status" value="1"/>
</dbReference>
<comment type="similarity">
    <text evidence="1">Belongs to the EIF1AD family.</text>
</comment>
<evidence type="ECO:0000259" key="4">
    <source>
        <dbReference type="Pfam" id="PF01176"/>
    </source>
</evidence>
<dbReference type="Pfam" id="PF01176">
    <property type="entry name" value="eIF-1a"/>
    <property type="match status" value="1"/>
</dbReference>
<evidence type="ECO:0000256" key="3">
    <source>
        <dbReference type="SAM" id="MobiDB-lite"/>
    </source>
</evidence>
<name>A0AAD9HXG8_9PEZI</name>
<accession>A0AAD9HXG8</accession>
<evidence type="ECO:0000256" key="1">
    <source>
        <dbReference type="ARBA" id="ARBA00007340"/>
    </source>
</evidence>
<gene>
    <name evidence="5" type="ORF">P8C59_000986</name>
</gene>
<dbReference type="InterPro" id="IPR001253">
    <property type="entry name" value="TIF_eIF-1A"/>
</dbReference>
<evidence type="ECO:0000256" key="2">
    <source>
        <dbReference type="ARBA" id="ARBA00022884"/>
    </source>
</evidence>
<dbReference type="Gene3D" id="2.40.50.140">
    <property type="entry name" value="Nucleic acid-binding proteins"/>
    <property type="match status" value="1"/>
</dbReference>
<dbReference type="GO" id="GO:0003723">
    <property type="term" value="F:RNA binding"/>
    <property type="evidence" value="ECO:0007669"/>
    <property type="project" value="UniProtKB-KW"/>
</dbReference>
<dbReference type="AlphaFoldDB" id="A0AAD9HXG8"/>
<dbReference type="PANTHER" id="PTHR21641:SF0">
    <property type="entry name" value="RNA-BINDING PROTEIN EIF1AD-RELATED"/>
    <property type="match status" value="1"/>
</dbReference>
<dbReference type="InterPro" id="IPR006196">
    <property type="entry name" value="RNA-binding_domain_S1_IF1"/>
</dbReference>
<protein>
    <recommendedName>
        <fullName evidence="4">S1-like domain-containing protein</fullName>
    </recommendedName>
</protein>
<keyword evidence="2" id="KW-0694">RNA-binding</keyword>
<dbReference type="Proteomes" id="UP001217918">
    <property type="component" value="Unassembled WGS sequence"/>
</dbReference>
<feature type="domain" description="S1-like" evidence="4">
    <location>
        <begin position="27"/>
        <end position="94"/>
    </location>
</feature>
<keyword evidence="6" id="KW-1185">Reference proteome</keyword>
<dbReference type="EMBL" id="JAQQPM010000001">
    <property type="protein sequence ID" value="KAK2067228.1"/>
    <property type="molecule type" value="Genomic_DNA"/>
</dbReference>
<dbReference type="GO" id="GO:0005634">
    <property type="term" value="C:nucleus"/>
    <property type="evidence" value="ECO:0007669"/>
    <property type="project" value="TreeGrafter"/>
</dbReference>
<evidence type="ECO:0000313" key="6">
    <source>
        <dbReference type="Proteomes" id="UP001217918"/>
    </source>
</evidence>
<dbReference type="GO" id="GO:0003743">
    <property type="term" value="F:translation initiation factor activity"/>
    <property type="evidence" value="ECO:0007669"/>
    <property type="project" value="InterPro"/>
</dbReference>
<comment type="caution">
    <text evidence="5">The sequence shown here is derived from an EMBL/GenBank/DDBJ whole genome shotgun (WGS) entry which is preliminary data.</text>
</comment>
<reference evidence="5" key="1">
    <citation type="journal article" date="2023" name="Mol. Plant Microbe Interact.">
        <title>Elucidating the Obligate Nature and Biological Capacity of an Invasive Fungal Corn Pathogen.</title>
        <authorList>
            <person name="MacCready J.S."/>
            <person name="Roggenkamp E.M."/>
            <person name="Gdanetz K."/>
            <person name="Chilvers M.I."/>
        </authorList>
    </citation>
    <scope>NUCLEOTIDE SEQUENCE</scope>
    <source>
        <strain evidence="5">PM02</strain>
    </source>
</reference>
<dbReference type="SMART" id="SM00652">
    <property type="entry name" value="eIF1a"/>
    <property type="match status" value="1"/>
</dbReference>
<evidence type="ECO:0000313" key="5">
    <source>
        <dbReference type="EMBL" id="KAK2067228.1"/>
    </source>
</evidence>
<feature type="region of interest" description="Disordered" evidence="3">
    <location>
        <begin position="113"/>
        <end position="154"/>
    </location>
</feature>
<proteinExistence type="inferred from homology"/>
<organism evidence="5 6">
    <name type="scientific">Phyllachora maydis</name>
    <dbReference type="NCBI Taxonomy" id="1825666"/>
    <lineage>
        <taxon>Eukaryota</taxon>
        <taxon>Fungi</taxon>
        <taxon>Dikarya</taxon>
        <taxon>Ascomycota</taxon>
        <taxon>Pezizomycotina</taxon>
        <taxon>Sordariomycetes</taxon>
        <taxon>Sordariomycetidae</taxon>
        <taxon>Phyllachorales</taxon>
        <taxon>Phyllachoraceae</taxon>
        <taxon>Phyllachora</taxon>
    </lineage>
</organism>
<dbReference type="InterPro" id="IPR039294">
    <property type="entry name" value="EIF1AD"/>
</dbReference>
<dbReference type="InterPro" id="IPR012340">
    <property type="entry name" value="NA-bd_OB-fold"/>
</dbReference>
<dbReference type="PANTHER" id="PTHR21641">
    <property type="entry name" value="TRANSLATION INITIATION FACTOR-RELATED"/>
    <property type="match status" value="1"/>
</dbReference>
<feature type="region of interest" description="Disordered" evidence="3">
    <location>
        <begin position="1"/>
        <end position="23"/>
    </location>
</feature>
<sequence>MAKRNRAALAAAANESSTPPSVLNPSQSVARVVGAEGSSVYTVALPSAKTVPVELAPLFRNTIWLKRGGYVLVDLASMADRQKSGSRIVGEIVNVVRDEKAWRKMAYWPKQFPRRVDVEDEDEDESNVGKMPPDESEAEGEEHGSDEQEQATES</sequence>